<feature type="compositionally biased region" description="Polar residues" evidence="1">
    <location>
        <begin position="277"/>
        <end position="288"/>
    </location>
</feature>
<feature type="region of interest" description="Disordered" evidence="1">
    <location>
        <begin position="268"/>
        <end position="305"/>
    </location>
</feature>
<organism evidence="2">
    <name type="scientific">Eremomyces bilateralis CBS 781.70</name>
    <dbReference type="NCBI Taxonomy" id="1392243"/>
    <lineage>
        <taxon>Eukaryota</taxon>
        <taxon>Fungi</taxon>
        <taxon>Dikarya</taxon>
        <taxon>Ascomycota</taxon>
        <taxon>Pezizomycotina</taxon>
        <taxon>Dothideomycetes</taxon>
        <taxon>Dothideomycetes incertae sedis</taxon>
        <taxon>Eremomycetales</taxon>
        <taxon>Eremomycetaceae</taxon>
        <taxon>Eremomyces</taxon>
    </lineage>
</organism>
<accession>A0A6G1GCT1</accession>
<name>A0A6G1GCT1_9PEZI</name>
<reference evidence="2 4" key="1">
    <citation type="submission" date="2020-01" db="EMBL/GenBank/DDBJ databases">
        <authorList>
            <consortium name="DOE Joint Genome Institute"/>
            <person name="Haridas S."/>
            <person name="Albert R."/>
            <person name="Binder M."/>
            <person name="Bloem J."/>
            <person name="Labutti K."/>
            <person name="Salamov A."/>
            <person name="Andreopoulos B."/>
            <person name="Baker S.E."/>
            <person name="Barry K."/>
            <person name="Bills G."/>
            <person name="Bluhm B.H."/>
            <person name="Cannon C."/>
            <person name="Castanera R."/>
            <person name="Culley D.E."/>
            <person name="Daum C."/>
            <person name="Ezra D."/>
            <person name="Gonzalez J.B."/>
            <person name="Henrissat B."/>
            <person name="Kuo A."/>
            <person name="Liang C."/>
            <person name="Lipzen A."/>
            <person name="Lutzoni F."/>
            <person name="Magnuson J."/>
            <person name="Mondo S."/>
            <person name="Nolan M."/>
            <person name="Ohm R."/>
            <person name="Pangilinan J."/>
            <person name="Park H.-J."/>
            <person name="Ramirez L."/>
            <person name="Alfaro M."/>
            <person name="Sun H."/>
            <person name="Tritt A."/>
            <person name="Yoshinaga Y."/>
            <person name="Zwiers L.-H."/>
            <person name="Turgeon B.G."/>
            <person name="Goodwin S.B."/>
            <person name="Spatafora J.W."/>
            <person name="Crous P.W."/>
            <person name="Grigoriev I.V."/>
        </authorList>
    </citation>
    <scope>NUCLEOTIDE SEQUENCE</scope>
    <source>
        <strain evidence="2 4">CBS 781.70</strain>
    </source>
</reference>
<protein>
    <recommendedName>
        <fullName evidence="5">Fungal N-terminal domain-containing protein</fullName>
    </recommendedName>
</protein>
<gene>
    <name evidence="2 4" type="ORF">P152DRAFT_198925</name>
</gene>
<dbReference type="Proteomes" id="UP000504638">
    <property type="component" value="Unplaced"/>
</dbReference>
<reference evidence="4" key="3">
    <citation type="submission" date="2025-04" db="UniProtKB">
        <authorList>
            <consortium name="RefSeq"/>
        </authorList>
    </citation>
    <scope>IDENTIFICATION</scope>
    <source>
        <strain evidence="4">CBS 781.70</strain>
    </source>
</reference>
<evidence type="ECO:0000313" key="2">
    <source>
        <dbReference type="EMBL" id="KAF1815844.1"/>
    </source>
</evidence>
<evidence type="ECO:0000256" key="1">
    <source>
        <dbReference type="SAM" id="MobiDB-lite"/>
    </source>
</evidence>
<dbReference type="AlphaFoldDB" id="A0A6G1GCT1"/>
<dbReference type="EMBL" id="ML975151">
    <property type="protein sequence ID" value="KAF1815844.1"/>
    <property type="molecule type" value="Genomic_DNA"/>
</dbReference>
<proteinExistence type="predicted"/>
<dbReference type="RefSeq" id="XP_033537475.1">
    <property type="nucleotide sequence ID" value="XM_033674321.1"/>
</dbReference>
<evidence type="ECO:0000313" key="3">
    <source>
        <dbReference type="Proteomes" id="UP000504638"/>
    </source>
</evidence>
<dbReference type="GeneID" id="54414891"/>
<keyword evidence="3" id="KW-1185">Reference proteome</keyword>
<sequence>MENRESILQMVRWGTRLSLALFSVSGASGDLNRLAKKVNKFSLVLRQVGSRFQEESISSPQSARAVTHILHQAQGVFGEIETIVPQAAEYVRDTSTSWTSVKVGTTWQWDEAAEDKAHYLLEHLEALALTLQVMLQTFYTVKITVWARQQTTQNARDAVSTERLQLQSLIIEQQLCILNTHQLHLDYRLDNVPSRSQVLTVLEERQPCPQHLVSYQEESLVAIDVDNTESQRLEVVRKVAGSYIDELLRRWTRLEEIEQDIRQEEFQTRAQQEREMQTVSRRASQQPSVEEDDEEHNLKHPVPKNCAPGPLLTPMSETHYAKAVHKAQLLPPVPGSICSFGMYTNIPPPQHRRVCAIGSDH</sequence>
<reference evidence="4" key="2">
    <citation type="submission" date="2020-04" db="EMBL/GenBank/DDBJ databases">
        <authorList>
            <consortium name="NCBI Genome Project"/>
        </authorList>
    </citation>
    <scope>NUCLEOTIDE SEQUENCE</scope>
    <source>
        <strain evidence="4">CBS 781.70</strain>
    </source>
</reference>
<evidence type="ECO:0000313" key="4">
    <source>
        <dbReference type="RefSeq" id="XP_033537475.1"/>
    </source>
</evidence>
<dbReference type="OrthoDB" id="5431013at2759"/>
<evidence type="ECO:0008006" key="5">
    <source>
        <dbReference type="Google" id="ProtNLM"/>
    </source>
</evidence>